<evidence type="ECO:0008006" key="3">
    <source>
        <dbReference type="Google" id="ProtNLM"/>
    </source>
</evidence>
<dbReference type="InterPro" id="IPR036875">
    <property type="entry name" value="Znf_CCHC_sf"/>
</dbReference>
<sequence>MDMEKPELQCVPIWVQLKLNFKYWGERALFKIVAQIGRPIKRDQATTCRDKLQFARVMIDVPLTQELPEHVSFRDENGTMVRVLVFYEWKPTQCTKCKMMGHLQGDCRQGRKRVWVRKVTQSVAASVPIQTAHVTSPIVDQEGFQRSLRPIRVRVESEQPVRTSNAFQVLDVSLIENDVLMGEQKQDEVRHFIQKYAVGLVGLLEHKVKLSNLGRLYQRVFANWCFTSNSSFHDGGRIVIAWKSGCFNVNIVAASSQFVHRHVTPVSGMHSFYCTFVYAFNNANFRQELWKDLGSIDSVW</sequence>
<dbReference type="GeneID" id="130462913"/>
<protein>
    <recommendedName>
        <fullName evidence="3">DUF4283 domain-containing protein</fullName>
    </recommendedName>
</protein>
<dbReference type="SUPFAM" id="SSF57756">
    <property type="entry name" value="Retrovirus zinc finger-like domains"/>
    <property type="match status" value="1"/>
</dbReference>
<dbReference type="RefSeq" id="XP_056687876.1">
    <property type="nucleotide sequence ID" value="XM_056831898.1"/>
</dbReference>
<dbReference type="InterPro" id="IPR040256">
    <property type="entry name" value="At4g02000-like"/>
</dbReference>
<evidence type="ECO:0000313" key="1">
    <source>
        <dbReference type="Proteomes" id="UP000813463"/>
    </source>
</evidence>
<reference evidence="2" key="2">
    <citation type="submission" date="2025-08" db="UniProtKB">
        <authorList>
            <consortium name="RefSeq"/>
        </authorList>
    </citation>
    <scope>IDENTIFICATION</scope>
    <source>
        <tissue evidence="2">Leaf</tissue>
    </source>
</reference>
<evidence type="ECO:0000313" key="2">
    <source>
        <dbReference type="RefSeq" id="XP_056687876.1"/>
    </source>
</evidence>
<accession>A0ABM3QWZ4</accession>
<name>A0ABM3QWZ4_SPIOL</name>
<organism evidence="1 2">
    <name type="scientific">Spinacia oleracea</name>
    <name type="common">Spinach</name>
    <dbReference type="NCBI Taxonomy" id="3562"/>
    <lineage>
        <taxon>Eukaryota</taxon>
        <taxon>Viridiplantae</taxon>
        <taxon>Streptophyta</taxon>
        <taxon>Embryophyta</taxon>
        <taxon>Tracheophyta</taxon>
        <taxon>Spermatophyta</taxon>
        <taxon>Magnoliopsida</taxon>
        <taxon>eudicotyledons</taxon>
        <taxon>Gunneridae</taxon>
        <taxon>Pentapetalae</taxon>
        <taxon>Caryophyllales</taxon>
        <taxon>Chenopodiaceae</taxon>
        <taxon>Chenopodioideae</taxon>
        <taxon>Anserineae</taxon>
        <taxon>Spinacia</taxon>
    </lineage>
</organism>
<proteinExistence type="predicted"/>
<dbReference type="Proteomes" id="UP000813463">
    <property type="component" value="Chromosome 6"/>
</dbReference>
<dbReference type="PANTHER" id="PTHR31286">
    <property type="entry name" value="GLYCINE-RICH CELL WALL STRUCTURAL PROTEIN 1.8-LIKE"/>
    <property type="match status" value="1"/>
</dbReference>
<gene>
    <name evidence="2" type="primary">LOC130462913</name>
</gene>
<keyword evidence="1" id="KW-1185">Reference proteome</keyword>
<reference evidence="1" key="1">
    <citation type="journal article" date="2021" name="Nat. Commun.">
        <title>Genomic analyses provide insights into spinach domestication and the genetic basis of agronomic traits.</title>
        <authorList>
            <person name="Cai X."/>
            <person name="Sun X."/>
            <person name="Xu C."/>
            <person name="Sun H."/>
            <person name="Wang X."/>
            <person name="Ge C."/>
            <person name="Zhang Z."/>
            <person name="Wang Q."/>
            <person name="Fei Z."/>
            <person name="Jiao C."/>
            <person name="Wang Q."/>
        </authorList>
    </citation>
    <scope>NUCLEOTIDE SEQUENCE [LARGE SCALE GENOMIC DNA]</scope>
    <source>
        <strain evidence="1">cv. Varoflay</strain>
    </source>
</reference>
<dbReference type="PANTHER" id="PTHR31286:SF165">
    <property type="entry name" value="DUF4283 DOMAIN-CONTAINING PROTEIN"/>
    <property type="match status" value="1"/>
</dbReference>